<gene>
    <name evidence="3" type="ORF">SSOG_00255</name>
</gene>
<name>D9W809_9ACTN</name>
<dbReference type="SUPFAM" id="SSF55021">
    <property type="entry name" value="ACT-like"/>
    <property type="match status" value="1"/>
</dbReference>
<dbReference type="GO" id="GO:0005524">
    <property type="term" value="F:ATP binding"/>
    <property type="evidence" value="ECO:0007669"/>
    <property type="project" value="UniProtKB-KW"/>
</dbReference>
<dbReference type="HOGENOM" id="CLU_1785812_0_0_11"/>
<reference evidence="3 4" key="1">
    <citation type="submission" date="2009-02" db="EMBL/GenBank/DDBJ databases">
        <title>Annotation of Streptomyces hygroscopicus strain ATCC 53653.</title>
        <authorList>
            <consortium name="The Broad Institute Genome Sequencing Platform"/>
            <consortium name="Broad Institute Microbial Sequencing Center"/>
            <person name="Fischbach M."/>
            <person name="Godfrey P."/>
            <person name="Ward D."/>
            <person name="Young S."/>
            <person name="Zeng Q."/>
            <person name="Koehrsen M."/>
            <person name="Alvarado L."/>
            <person name="Berlin A.M."/>
            <person name="Bochicchio J."/>
            <person name="Borenstein D."/>
            <person name="Chapman S.B."/>
            <person name="Chen Z."/>
            <person name="Engels R."/>
            <person name="Freedman E."/>
            <person name="Gellesch M."/>
            <person name="Goldberg J."/>
            <person name="Griggs A."/>
            <person name="Gujja S."/>
            <person name="Heilman E.R."/>
            <person name="Heiman D.I."/>
            <person name="Hepburn T.A."/>
            <person name="Howarth C."/>
            <person name="Jen D."/>
            <person name="Larson L."/>
            <person name="Lewis B."/>
            <person name="Mehta T."/>
            <person name="Park D."/>
            <person name="Pearson M."/>
            <person name="Richards J."/>
            <person name="Roberts A."/>
            <person name="Saif S."/>
            <person name="Shea T.D."/>
            <person name="Shenoy N."/>
            <person name="Sisk P."/>
            <person name="Stolte C."/>
            <person name="Sykes S.N."/>
            <person name="Thomson T."/>
            <person name="Walk T."/>
            <person name="White J."/>
            <person name="Yandava C."/>
            <person name="Straight P."/>
            <person name="Clardy J."/>
            <person name="Hung D."/>
            <person name="Kolter R."/>
            <person name="Mekalanos J."/>
            <person name="Walker S."/>
            <person name="Walsh C.T."/>
            <person name="Wieland-Brown L.C."/>
            <person name="Haas B."/>
            <person name="Nusbaum C."/>
            <person name="Birren B."/>
        </authorList>
    </citation>
    <scope>NUCLEOTIDE SEQUENCE [LARGE SCALE GENOMIC DNA]</scope>
    <source>
        <strain evidence="3 4">ATCC 53653</strain>
    </source>
</reference>
<organism evidence="3 4">
    <name type="scientific">Streptomyces himastatinicus ATCC 53653</name>
    <dbReference type="NCBI Taxonomy" id="457427"/>
    <lineage>
        <taxon>Bacteria</taxon>
        <taxon>Bacillati</taxon>
        <taxon>Actinomycetota</taxon>
        <taxon>Actinomycetes</taxon>
        <taxon>Kitasatosporales</taxon>
        <taxon>Streptomycetaceae</taxon>
        <taxon>Streptomyces</taxon>
        <taxon>Streptomyces violaceusniger group</taxon>
    </lineage>
</organism>
<dbReference type="InterPro" id="IPR045865">
    <property type="entry name" value="ACT-like_dom_sf"/>
</dbReference>
<keyword evidence="3" id="KW-0547">Nucleotide-binding</keyword>
<dbReference type="STRING" id="457427.SSOG_00255"/>
<keyword evidence="4" id="KW-1185">Reference proteome</keyword>
<evidence type="ECO:0000313" key="3">
    <source>
        <dbReference type="EMBL" id="EFL20543.1"/>
    </source>
</evidence>
<dbReference type="Pfam" id="PF09383">
    <property type="entry name" value="NIL"/>
    <property type="match status" value="1"/>
</dbReference>
<evidence type="ECO:0000256" key="1">
    <source>
        <dbReference type="SAM" id="MobiDB-lite"/>
    </source>
</evidence>
<dbReference type="AlphaFoldDB" id="D9W809"/>
<dbReference type="Proteomes" id="UP000003963">
    <property type="component" value="Unassembled WGS sequence"/>
</dbReference>
<proteinExistence type="predicted"/>
<dbReference type="SMART" id="SM00930">
    <property type="entry name" value="NIL"/>
    <property type="match status" value="1"/>
</dbReference>
<evidence type="ECO:0000259" key="2">
    <source>
        <dbReference type="SMART" id="SM00930"/>
    </source>
</evidence>
<dbReference type="EMBL" id="GG657754">
    <property type="protein sequence ID" value="EFL20543.1"/>
    <property type="molecule type" value="Genomic_DNA"/>
</dbReference>
<accession>D9W809</accession>
<dbReference type="InterPro" id="IPR018449">
    <property type="entry name" value="NIL_domain"/>
</dbReference>
<evidence type="ECO:0000313" key="4">
    <source>
        <dbReference type="Proteomes" id="UP000003963"/>
    </source>
</evidence>
<keyword evidence="3" id="KW-0067">ATP-binding</keyword>
<dbReference type="Gene3D" id="3.30.70.260">
    <property type="match status" value="1"/>
</dbReference>
<feature type="domain" description="NIL" evidence="2">
    <location>
        <begin position="48"/>
        <end position="119"/>
    </location>
</feature>
<protein>
    <submittedName>
        <fullName evidence="3">Methionine import ATP-binding protein MetN 1</fullName>
    </submittedName>
</protein>
<feature type="region of interest" description="Disordered" evidence="1">
    <location>
        <begin position="116"/>
        <end position="145"/>
    </location>
</feature>
<sequence>MADTAALLREGRVVESGPVDRLVADPHSALGNALLPDRPVSPNRQGLGTWRLTYQGQSVPTDWLTRLGADHGLDVHVLSATVEEIAGRAAGRATVAVGHDRADELTSALAGWGIHAEPVPPERIPPADEPARSAPVREAVTEAVA</sequence>